<evidence type="ECO:0000313" key="1">
    <source>
        <dbReference type="EMBL" id="OXU19084.1"/>
    </source>
</evidence>
<keyword evidence="2" id="KW-1185">Reference proteome</keyword>
<gene>
    <name evidence="1" type="ORF">TSAR_003493</name>
</gene>
<sequence length="78" mass="8934">METPGGLELESGDRSPALPFQSPYLAFRDVEDSGALISAIHRYFPHLKIWTIVARRSFFLQKYDNSEKNQKVWPGPLI</sequence>
<dbReference type="EMBL" id="NNAY01003630">
    <property type="protein sequence ID" value="OXU19084.1"/>
    <property type="molecule type" value="Genomic_DNA"/>
</dbReference>
<proteinExistence type="predicted"/>
<comment type="caution">
    <text evidence="1">The sequence shown here is derived from an EMBL/GenBank/DDBJ whole genome shotgun (WGS) entry which is preliminary data.</text>
</comment>
<dbReference type="AlphaFoldDB" id="A0A232EL48"/>
<protein>
    <submittedName>
        <fullName evidence="1">Uncharacterized protein</fullName>
    </submittedName>
</protein>
<organism evidence="1 2">
    <name type="scientific">Trichomalopsis sarcophagae</name>
    <dbReference type="NCBI Taxonomy" id="543379"/>
    <lineage>
        <taxon>Eukaryota</taxon>
        <taxon>Metazoa</taxon>
        <taxon>Ecdysozoa</taxon>
        <taxon>Arthropoda</taxon>
        <taxon>Hexapoda</taxon>
        <taxon>Insecta</taxon>
        <taxon>Pterygota</taxon>
        <taxon>Neoptera</taxon>
        <taxon>Endopterygota</taxon>
        <taxon>Hymenoptera</taxon>
        <taxon>Apocrita</taxon>
        <taxon>Proctotrupomorpha</taxon>
        <taxon>Chalcidoidea</taxon>
        <taxon>Pteromalidae</taxon>
        <taxon>Pteromalinae</taxon>
        <taxon>Trichomalopsis</taxon>
    </lineage>
</organism>
<reference evidence="1 2" key="1">
    <citation type="journal article" date="2017" name="Curr. Biol.">
        <title>The Evolution of Venom by Co-option of Single-Copy Genes.</title>
        <authorList>
            <person name="Martinson E.O."/>
            <person name="Mrinalini"/>
            <person name="Kelkar Y.D."/>
            <person name="Chang C.H."/>
            <person name="Werren J.H."/>
        </authorList>
    </citation>
    <scope>NUCLEOTIDE SEQUENCE [LARGE SCALE GENOMIC DNA]</scope>
    <source>
        <strain evidence="1 2">Alberta</strain>
        <tissue evidence="1">Whole body</tissue>
    </source>
</reference>
<name>A0A232EL48_9HYME</name>
<accession>A0A232EL48</accession>
<evidence type="ECO:0000313" key="2">
    <source>
        <dbReference type="Proteomes" id="UP000215335"/>
    </source>
</evidence>
<dbReference type="Proteomes" id="UP000215335">
    <property type="component" value="Unassembled WGS sequence"/>
</dbReference>